<dbReference type="STRING" id="314265.R2601_10529"/>
<sequence length="116" mass="13139">MSYVSGFMAAVPIENKDAYRASAEKSWQLFKDYGATGIRECWEADVPDGEVTSLPMAVKRQEGEAVVFSWILWPDKATCDACWASMETDPRWGEMMEMPFDGKRMIFGGFETLFEA</sequence>
<gene>
    <name evidence="1" type="ORF">R2601_10529</name>
</gene>
<dbReference type="AlphaFoldDB" id="Q0FNL1"/>
<dbReference type="eggNOG" id="COG5507">
    <property type="taxonomic scope" value="Bacteria"/>
</dbReference>
<comment type="caution">
    <text evidence="1">The sequence shown here is derived from an EMBL/GenBank/DDBJ whole genome shotgun (WGS) entry which is preliminary data.</text>
</comment>
<dbReference type="OrthoDB" id="9792392at2"/>
<protein>
    <recommendedName>
        <fullName evidence="3">RNA signal recognition particle 4.5S RNA</fullName>
    </recommendedName>
</protein>
<evidence type="ECO:0008006" key="3">
    <source>
        <dbReference type="Google" id="ProtNLM"/>
    </source>
</evidence>
<dbReference type="EMBL" id="AATQ01000022">
    <property type="protein sequence ID" value="EAU45733.1"/>
    <property type="molecule type" value="Genomic_DNA"/>
</dbReference>
<name>Q0FNL1_SALBH</name>
<dbReference type="InterPro" id="IPR011008">
    <property type="entry name" value="Dimeric_a/b-barrel"/>
</dbReference>
<dbReference type="InterPro" id="IPR009874">
    <property type="entry name" value="DUF1428"/>
</dbReference>
<dbReference type="HOGENOM" id="CLU_136844_0_0_5"/>
<accession>Q0FNL1</accession>
<organism evidence="1 2">
    <name type="scientific">Salipiger bermudensis (strain DSM 26914 / JCM 13377 / KCTC 12554 / HTCC2601)</name>
    <name type="common">Pelagibaca bermudensis</name>
    <dbReference type="NCBI Taxonomy" id="314265"/>
    <lineage>
        <taxon>Bacteria</taxon>
        <taxon>Pseudomonadati</taxon>
        <taxon>Pseudomonadota</taxon>
        <taxon>Alphaproteobacteria</taxon>
        <taxon>Rhodobacterales</taxon>
        <taxon>Roseobacteraceae</taxon>
        <taxon>Salipiger</taxon>
    </lineage>
</organism>
<proteinExistence type="predicted"/>
<dbReference type="RefSeq" id="WP_007793294.1">
    <property type="nucleotide sequence ID" value="NZ_DS022276.1"/>
</dbReference>
<reference evidence="1 2" key="1">
    <citation type="journal article" date="2010" name="J. Bacteriol.">
        <title>Genome sequences of Pelagibaca bermudensis HTCC2601T and Maritimibacter alkaliphilus HTCC2654T, the type strains of two marine Roseobacter genera.</title>
        <authorList>
            <person name="Thrash J.C."/>
            <person name="Cho J.C."/>
            <person name="Ferriera S."/>
            <person name="Johnson J."/>
            <person name="Vergin K.L."/>
            <person name="Giovannoni S.J."/>
        </authorList>
    </citation>
    <scope>NUCLEOTIDE SEQUENCE [LARGE SCALE GENOMIC DNA]</scope>
    <source>
        <strain evidence="2">DSM 26914 / JCM 13377 / KCTC 12554 / HTCC2601</strain>
    </source>
</reference>
<dbReference type="Gene3D" id="3.30.70.100">
    <property type="match status" value="1"/>
</dbReference>
<dbReference type="PIRSF" id="PIRSF007028">
    <property type="entry name" value="UCP007028"/>
    <property type="match status" value="1"/>
</dbReference>
<dbReference type="Pfam" id="PF07237">
    <property type="entry name" value="DUF1428"/>
    <property type="match status" value="1"/>
</dbReference>
<keyword evidence="2" id="KW-1185">Reference proteome</keyword>
<dbReference type="Proteomes" id="UP000006230">
    <property type="component" value="Unassembled WGS sequence"/>
</dbReference>
<evidence type="ECO:0000313" key="1">
    <source>
        <dbReference type="EMBL" id="EAU45733.1"/>
    </source>
</evidence>
<evidence type="ECO:0000313" key="2">
    <source>
        <dbReference type="Proteomes" id="UP000006230"/>
    </source>
</evidence>
<dbReference type="SUPFAM" id="SSF54909">
    <property type="entry name" value="Dimeric alpha+beta barrel"/>
    <property type="match status" value="1"/>
</dbReference>